<accession>A0A0F9NWN0</accession>
<name>A0A0F9NWN0_9ZZZZ</name>
<protein>
    <recommendedName>
        <fullName evidence="2">PBP domain-containing protein</fullName>
    </recommendedName>
</protein>
<organism evidence="3">
    <name type="scientific">marine sediment metagenome</name>
    <dbReference type="NCBI Taxonomy" id="412755"/>
    <lineage>
        <taxon>unclassified sequences</taxon>
        <taxon>metagenomes</taxon>
        <taxon>ecological metagenomes</taxon>
    </lineage>
</organism>
<dbReference type="InterPro" id="IPR024370">
    <property type="entry name" value="PBP_domain"/>
</dbReference>
<dbReference type="AlphaFoldDB" id="A0A0F9NWN0"/>
<comment type="caution">
    <text evidence="3">The sequence shown here is derived from an EMBL/GenBank/DDBJ whole genome shotgun (WGS) entry which is preliminary data.</text>
</comment>
<reference evidence="3" key="1">
    <citation type="journal article" date="2015" name="Nature">
        <title>Complex archaea that bridge the gap between prokaryotes and eukaryotes.</title>
        <authorList>
            <person name="Spang A."/>
            <person name="Saw J.H."/>
            <person name="Jorgensen S.L."/>
            <person name="Zaremba-Niedzwiedzka K."/>
            <person name="Martijn J."/>
            <person name="Lind A.E."/>
            <person name="van Eijk R."/>
            <person name="Schleper C."/>
            <person name="Guy L."/>
            <person name="Ettema T.J."/>
        </authorList>
    </citation>
    <scope>NUCLEOTIDE SEQUENCE</scope>
</reference>
<gene>
    <name evidence="3" type="ORF">LCGC14_0900290</name>
</gene>
<dbReference type="InterPro" id="IPR050811">
    <property type="entry name" value="Phosphate_ABC_transporter"/>
</dbReference>
<sequence>MFKTDFIYLPVVPICNRCCRCKLISSVLKTFQSAILATFLLGSSGAAYAEQITVGGTGSALGVMRVLMAEFERTHPEIDGTVLPSLGSGGGVKALLARKIDIAVTARPLKEKENNGELSLSYYGRSPLALVTFDDVGTSDLTRQNILSIFAGETTHWPTGKAIRMVLRVSSETDSKLLFTLADGLHEAYEMQRFNAGIPTAVTDQENVELLSMLDGSFGSITLSQIRSEKLHAHIFSLDGIEASVANIKDGRYPLWKSYWIVTQNDMSPSVSSFLEFVRSRRGQEILLATGHDVAQP</sequence>
<dbReference type="Pfam" id="PF12849">
    <property type="entry name" value="PBP_like_2"/>
    <property type="match status" value="1"/>
</dbReference>
<evidence type="ECO:0000256" key="1">
    <source>
        <dbReference type="ARBA" id="ARBA00022729"/>
    </source>
</evidence>
<proteinExistence type="predicted"/>
<feature type="domain" description="PBP" evidence="2">
    <location>
        <begin position="45"/>
        <end position="281"/>
    </location>
</feature>
<dbReference type="PANTHER" id="PTHR30570">
    <property type="entry name" value="PERIPLASMIC PHOSPHATE BINDING COMPONENT OF PHOSPHATE ABC TRANSPORTER"/>
    <property type="match status" value="1"/>
</dbReference>
<keyword evidence="1" id="KW-0732">Signal</keyword>
<evidence type="ECO:0000259" key="2">
    <source>
        <dbReference type="Pfam" id="PF12849"/>
    </source>
</evidence>
<dbReference type="EMBL" id="LAZR01002929">
    <property type="protein sequence ID" value="KKN23910.1"/>
    <property type="molecule type" value="Genomic_DNA"/>
</dbReference>
<dbReference type="SUPFAM" id="SSF53850">
    <property type="entry name" value="Periplasmic binding protein-like II"/>
    <property type="match status" value="1"/>
</dbReference>
<evidence type="ECO:0000313" key="3">
    <source>
        <dbReference type="EMBL" id="KKN23910.1"/>
    </source>
</evidence>
<dbReference type="PANTHER" id="PTHR30570:SF1">
    <property type="entry name" value="PHOSPHATE-BINDING PROTEIN PSTS"/>
    <property type="match status" value="1"/>
</dbReference>
<dbReference type="Gene3D" id="3.40.190.10">
    <property type="entry name" value="Periplasmic binding protein-like II"/>
    <property type="match status" value="2"/>
</dbReference>